<dbReference type="SUPFAM" id="SSF56487">
    <property type="entry name" value="SRCR-like"/>
    <property type="match status" value="1"/>
</dbReference>
<comment type="caution">
    <text evidence="4">The sequence shown here is derived from an EMBL/GenBank/DDBJ whole genome shotgun (WGS) entry which is preliminary data.</text>
</comment>
<feature type="domain" description="SRCR" evidence="3">
    <location>
        <begin position="20"/>
        <end position="120"/>
    </location>
</feature>
<dbReference type="PROSITE" id="PS00420">
    <property type="entry name" value="SRCR_1"/>
    <property type="match status" value="1"/>
</dbReference>
<evidence type="ECO:0000259" key="3">
    <source>
        <dbReference type="PROSITE" id="PS50287"/>
    </source>
</evidence>
<dbReference type="InterPro" id="IPR036772">
    <property type="entry name" value="SRCR-like_dom_sf"/>
</dbReference>
<dbReference type="Pfam" id="PF00530">
    <property type="entry name" value="SRCR"/>
    <property type="match status" value="1"/>
</dbReference>
<gene>
    <name evidence="4" type="ORF">PLOB_00028520</name>
</gene>
<reference evidence="4 5" key="1">
    <citation type="submission" date="2022-05" db="EMBL/GenBank/DDBJ databases">
        <authorList>
            <consortium name="Genoscope - CEA"/>
            <person name="William W."/>
        </authorList>
    </citation>
    <scope>NUCLEOTIDE SEQUENCE [LARGE SCALE GENOMIC DNA]</scope>
</reference>
<accession>A0ABN8RZ41</accession>
<evidence type="ECO:0000313" key="4">
    <source>
        <dbReference type="EMBL" id="CAH3183374.1"/>
    </source>
</evidence>
<protein>
    <recommendedName>
        <fullName evidence="3">SRCR domain-containing protein</fullName>
    </recommendedName>
</protein>
<feature type="disulfide bond" evidence="2">
    <location>
        <begin position="45"/>
        <end position="109"/>
    </location>
</feature>
<evidence type="ECO:0000313" key="5">
    <source>
        <dbReference type="Proteomes" id="UP001159405"/>
    </source>
</evidence>
<keyword evidence="1 2" id="KW-1015">Disulfide bond</keyword>
<name>A0ABN8RZ41_9CNID</name>
<organism evidence="4 5">
    <name type="scientific">Porites lobata</name>
    <dbReference type="NCBI Taxonomy" id="104759"/>
    <lineage>
        <taxon>Eukaryota</taxon>
        <taxon>Metazoa</taxon>
        <taxon>Cnidaria</taxon>
        <taxon>Anthozoa</taxon>
        <taxon>Hexacorallia</taxon>
        <taxon>Scleractinia</taxon>
        <taxon>Fungiina</taxon>
        <taxon>Poritidae</taxon>
        <taxon>Porites</taxon>
    </lineage>
</organism>
<feature type="disulfide bond" evidence="2">
    <location>
        <begin position="58"/>
        <end position="119"/>
    </location>
</feature>
<dbReference type="Gene3D" id="3.10.250.10">
    <property type="entry name" value="SRCR-like domain"/>
    <property type="match status" value="1"/>
</dbReference>
<feature type="non-terminal residue" evidence="4">
    <location>
        <position position="1"/>
    </location>
</feature>
<dbReference type="Proteomes" id="UP001159405">
    <property type="component" value="Unassembled WGS sequence"/>
</dbReference>
<proteinExistence type="predicted"/>
<evidence type="ECO:0000256" key="1">
    <source>
        <dbReference type="ARBA" id="ARBA00023157"/>
    </source>
</evidence>
<dbReference type="EMBL" id="CALNXK010000351">
    <property type="protein sequence ID" value="CAH3183374.1"/>
    <property type="molecule type" value="Genomic_DNA"/>
</dbReference>
<dbReference type="PANTHER" id="PTHR48071:SF18">
    <property type="entry name" value="DELETED IN MALIGNANT BRAIN TUMORS 1 PROTEIN-RELATED"/>
    <property type="match status" value="1"/>
</dbReference>
<evidence type="ECO:0000256" key="2">
    <source>
        <dbReference type="PROSITE-ProRule" id="PRU00196"/>
    </source>
</evidence>
<dbReference type="PRINTS" id="PR00258">
    <property type="entry name" value="SPERACTRCPTR"/>
</dbReference>
<feature type="disulfide bond" evidence="2">
    <location>
        <begin position="89"/>
        <end position="99"/>
    </location>
</feature>
<dbReference type="SMART" id="SM00202">
    <property type="entry name" value="SR"/>
    <property type="match status" value="1"/>
</dbReference>
<dbReference type="PROSITE" id="PS50287">
    <property type="entry name" value="SRCR_2"/>
    <property type="match status" value="1"/>
</dbReference>
<sequence>SRHLDELTHEPAIWSWDTSLRLVGGSGSWEGRVEVYHNNFWGTVCDDGWGLNDARVVCRQLGYPGAIGAPGSSRFGAGSGKIWLDDVACSGSESSLDKCLHRGWGIHNCYHGEDASVICSRAYGIASFRLNLEVVIN</sequence>
<dbReference type="PANTHER" id="PTHR48071">
    <property type="entry name" value="SRCR DOMAIN-CONTAINING PROTEIN"/>
    <property type="match status" value="1"/>
</dbReference>
<keyword evidence="5" id="KW-1185">Reference proteome</keyword>
<dbReference type="InterPro" id="IPR001190">
    <property type="entry name" value="SRCR"/>
</dbReference>